<organism evidence="2 3">
    <name type="scientific">Pallidibacillus thermolactis</name>
    <dbReference type="NCBI Taxonomy" id="251051"/>
    <lineage>
        <taxon>Bacteria</taxon>
        <taxon>Bacillati</taxon>
        <taxon>Bacillota</taxon>
        <taxon>Bacilli</taxon>
        <taxon>Bacillales</taxon>
        <taxon>Bacillaceae</taxon>
        <taxon>Pallidibacillus</taxon>
    </lineage>
</organism>
<accession>A0ABT2WIP0</accession>
<name>A0ABT2WIP0_9BACI</name>
<dbReference type="RefSeq" id="WP_173658605.1">
    <property type="nucleotide sequence ID" value="NZ_JAOUSE010000059.1"/>
</dbReference>
<evidence type="ECO:0000313" key="3">
    <source>
        <dbReference type="Proteomes" id="UP001208656"/>
    </source>
</evidence>
<protein>
    <submittedName>
        <fullName evidence="2">YozQ family protein</fullName>
    </submittedName>
</protein>
<comment type="caution">
    <text evidence="2">The sequence shown here is derived from an EMBL/GenBank/DDBJ whole genome shotgun (WGS) entry which is preliminary data.</text>
</comment>
<keyword evidence="3" id="KW-1185">Reference proteome</keyword>
<sequence length="53" mass="6105">MNHFDSKNLAGLHFEPSMKGNKKKDEVQQGLNETYDQFLNNFMDGTVDSLLEK</sequence>
<dbReference type="Proteomes" id="UP001208656">
    <property type="component" value="Unassembled WGS sequence"/>
</dbReference>
<evidence type="ECO:0000256" key="1">
    <source>
        <dbReference type="SAM" id="MobiDB-lite"/>
    </source>
</evidence>
<gene>
    <name evidence="2" type="ORF">OEV82_13975</name>
</gene>
<dbReference type="EMBL" id="JAOUSE010000059">
    <property type="protein sequence ID" value="MCU9595548.1"/>
    <property type="molecule type" value="Genomic_DNA"/>
</dbReference>
<proteinExistence type="predicted"/>
<evidence type="ECO:0000313" key="2">
    <source>
        <dbReference type="EMBL" id="MCU9595548.1"/>
    </source>
</evidence>
<reference evidence="2 3" key="1">
    <citation type="submission" date="2022-10" db="EMBL/GenBank/DDBJ databases">
        <title>Description of Fervidibacillus gen. nov. in the family Fervidibacillaceae fam. nov. with two species, Fervidibacillus albus sp. nov., and Fervidibacillus halotolerans sp. nov., isolated from tidal flat sediments.</title>
        <authorList>
            <person name="Kwon K.K."/>
            <person name="Yang S.-H."/>
        </authorList>
    </citation>
    <scope>NUCLEOTIDE SEQUENCE [LARGE SCALE GENOMIC DNA]</scope>
    <source>
        <strain evidence="2 3">DSM 23332</strain>
    </source>
</reference>
<feature type="region of interest" description="Disordered" evidence="1">
    <location>
        <begin position="1"/>
        <end position="27"/>
    </location>
</feature>